<sequence>MIYCPRDKYLQGCDASVLLDSTNGTSAEKEAIPNRSLEEFDVINEIKDELEVECPLTVSCADILALTAQDTVSFQFGKAMWGGAHCVVFAKRLFNFTANNDTDSSLDRGNGNAAMLKAQCSSPCNTVGMDPNSSSSFDSHYFVALSQNQGLFKSDATLLTDKRAANFAWIYQIFNEEDGHHYSFN</sequence>
<reference evidence="13 14" key="1">
    <citation type="submission" date="2024-11" db="EMBL/GenBank/DDBJ databases">
        <title>Chromosome-level genome assembly of Eucalyptus globulus Labill. provides insights into its genome evolution.</title>
        <authorList>
            <person name="Li X."/>
        </authorList>
    </citation>
    <scope>NUCLEOTIDE SEQUENCE [LARGE SCALE GENOMIC DNA]</scope>
    <source>
        <strain evidence="13">CL2024</strain>
        <tissue evidence="13">Fresh tender leaves</tissue>
    </source>
</reference>
<feature type="binding site" evidence="9">
    <location>
        <position position="12"/>
    </location>
    <ligand>
        <name>Ca(2+)</name>
        <dbReference type="ChEBI" id="CHEBI:29108"/>
        <label>1</label>
    </ligand>
</feature>
<keyword evidence="9" id="KW-0106">Calcium</keyword>
<keyword evidence="10" id="KW-1015">Disulfide bond</keyword>
<comment type="catalytic activity">
    <reaction evidence="1">
        <text>2 a phenolic donor + H2O2 = 2 a phenolic radical donor + 2 H2O</text>
        <dbReference type="Rhea" id="RHEA:56136"/>
        <dbReference type="ChEBI" id="CHEBI:15377"/>
        <dbReference type="ChEBI" id="CHEBI:16240"/>
        <dbReference type="ChEBI" id="CHEBI:139520"/>
        <dbReference type="ChEBI" id="CHEBI:139521"/>
        <dbReference type="EC" id="1.11.1.7"/>
    </reaction>
</comment>
<dbReference type="PANTHER" id="PTHR31235">
    <property type="entry name" value="PEROXIDASE 25-RELATED"/>
    <property type="match status" value="1"/>
</dbReference>
<dbReference type="GO" id="GO:0046872">
    <property type="term" value="F:metal ion binding"/>
    <property type="evidence" value="ECO:0007669"/>
    <property type="project" value="UniProtKB-KW"/>
</dbReference>
<keyword evidence="5" id="KW-0349">Heme</keyword>
<comment type="similarity">
    <text evidence="11">Belongs to the peroxidase family.</text>
</comment>
<evidence type="ECO:0000256" key="7">
    <source>
        <dbReference type="ARBA" id="ARBA00023002"/>
    </source>
</evidence>
<dbReference type="SUPFAM" id="SSF48113">
    <property type="entry name" value="Heme-dependent peroxidases"/>
    <property type="match status" value="1"/>
</dbReference>
<proteinExistence type="inferred from homology"/>
<dbReference type="PROSITE" id="PS50873">
    <property type="entry name" value="PEROXIDASE_4"/>
    <property type="match status" value="1"/>
</dbReference>
<dbReference type="PRINTS" id="PR00458">
    <property type="entry name" value="PEROXIDASE"/>
</dbReference>
<evidence type="ECO:0000256" key="10">
    <source>
        <dbReference type="PIRSR" id="PIRSR600823-5"/>
    </source>
</evidence>
<keyword evidence="4" id="KW-0575">Peroxidase</keyword>
<feature type="binding site" evidence="9">
    <location>
        <position position="28"/>
    </location>
    <ligand>
        <name>Ca(2+)</name>
        <dbReference type="ChEBI" id="CHEBI:29108"/>
        <label>1</label>
    </ligand>
</feature>
<dbReference type="Gene3D" id="1.10.420.10">
    <property type="entry name" value="Peroxidase, domain 2"/>
    <property type="match status" value="1"/>
</dbReference>
<keyword evidence="8" id="KW-0408">Iron</keyword>
<evidence type="ECO:0000256" key="6">
    <source>
        <dbReference type="ARBA" id="ARBA00022723"/>
    </source>
</evidence>
<evidence type="ECO:0000259" key="12">
    <source>
        <dbReference type="PROSITE" id="PS50873"/>
    </source>
</evidence>
<dbReference type="GO" id="GO:0140825">
    <property type="term" value="F:lactoperoxidase activity"/>
    <property type="evidence" value="ECO:0007669"/>
    <property type="project" value="UniProtKB-EC"/>
</dbReference>
<dbReference type="EMBL" id="JBJKBG010000008">
    <property type="protein sequence ID" value="KAL3727470.1"/>
    <property type="molecule type" value="Genomic_DNA"/>
</dbReference>
<feature type="binding site" evidence="9">
    <location>
        <position position="7"/>
    </location>
    <ligand>
        <name>Ca(2+)</name>
        <dbReference type="ChEBI" id="CHEBI:29108"/>
        <label>1</label>
    </ligand>
</feature>
<organism evidence="13 14">
    <name type="scientific">Eucalyptus globulus</name>
    <name type="common">Tasmanian blue gum</name>
    <dbReference type="NCBI Taxonomy" id="34317"/>
    <lineage>
        <taxon>Eukaryota</taxon>
        <taxon>Viridiplantae</taxon>
        <taxon>Streptophyta</taxon>
        <taxon>Embryophyta</taxon>
        <taxon>Tracheophyta</taxon>
        <taxon>Spermatophyta</taxon>
        <taxon>Magnoliopsida</taxon>
        <taxon>eudicotyledons</taxon>
        <taxon>Gunneridae</taxon>
        <taxon>Pentapetalae</taxon>
        <taxon>rosids</taxon>
        <taxon>malvids</taxon>
        <taxon>Myrtales</taxon>
        <taxon>Myrtaceae</taxon>
        <taxon>Myrtoideae</taxon>
        <taxon>Eucalypteae</taxon>
        <taxon>Eucalyptus</taxon>
    </lineage>
</organism>
<dbReference type="Gene3D" id="1.10.520.10">
    <property type="match status" value="1"/>
</dbReference>
<gene>
    <name evidence="13" type="ORF">ACJRO7_032232</name>
</gene>
<keyword evidence="7" id="KW-0560">Oxidoreductase</keyword>
<feature type="domain" description="Plant heme peroxidase family profile" evidence="12">
    <location>
        <begin position="7"/>
        <end position="185"/>
    </location>
</feature>
<protein>
    <recommendedName>
        <fullName evidence="3">peroxidase</fullName>
        <ecNumber evidence="3">1.11.1.7</ecNumber>
    </recommendedName>
</protein>
<feature type="binding site" evidence="9">
    <location>
        <position position="14"/>
    </location>
    <ligand>
        <name>Ca(2+)</name>
        <dbReference type="ChEBI" id="CHEBI:29108"/>
        <label>1</label>
    </ligand>
</feature>
<comment type="cofactor">
    <cofactor evidence="2">
        <name>heme b</name>
        <dbReference type="ChEBI" id="CHEBI:60344"/>
    </cofactor>
</comment>
<evidence type="ECO:0000256" key="1">
    <source>
        <dbReference type="ARBA" id="ARBA00000189"/>
    </source>
</evidence>
<dbReference type="AlphaFoldDB" id="A0ABD3JVH5"/>
<feature type="binding site" evidence="9">
    <location>
        <position position="130"/>
    </location>
    <ligand>
        <name>Ca(2+)</name>
        <dbReference type="ChEBI" id="CHEBI:29108"/>
        <label>2</label>
    </ligand>
</feature>
<accession>A0ABD3JVH5</accession>
<evidence type="ECO:0000256" key="3">
    <source>
        <dbReference type="ARBA" id="ARBA00012313"/>
    </source>
</evidence>
<name>A0ABD3JVH5_EUCGL</name>
<evidence type="ECO:0000256" key="8">
    <source>
        <dbReference type="ARBA" id="ARBA00023004"/>
    </source>
</evidence>
<evidence type="ECO:0000313" key="14">
    <source>
        <dbReference type="Proteomes" id="UP001634007"/>
    </source>
</evidence>
<evidence type="ECO:0000256" key="2">
    <source>
        <dbReference type="ARBA" id="ARBA00001970"/>
    </source>
</evidence>
<keyword evidence="14" id="KW-1185">Reference proteome</keyword>
<dbReference type="Pfam" id="PF00141">
    <property type="entry name" value="peroxidase"/>
    <property type="match status" value="2"/>
</dbReference>
<dbReference type="InterPro" id="IPR002016">
    <property type="entry name" value="Haem_peroxidase"/>
</dbReference>
<dbReference type="EC" id="1.11.1.7" evidence="3"/>
<feature type="binding site" evidence="9">
    <location>
        <position position="16"/>
    </location>
    <ligand>
        <name>Ca(2+)</name>
        <dbReference type="ChEBI" id="CHEBI:29108"/>
        <label>1</label>
    </ligand>
</feature>
<keyword evidence="6 9" id="KW-0479">Metal-binding</keyword>
<feature type="binding site" evidence="9">
    <location>
        <position position="138"/>
    </location>
    <ligand>
        <name>Ca(2+)</name>
        <dbReference type="ChEBI" id="CHEBI:29108"/>
        <label>2</label>
    </ligand>
</feature>
<evidence type="ECO:0000256" key="11">
    <source>
        <dbReference type="RuleBase" id="RU004241"/>
    </source>
</evidence>
<dbReference type="InterPro" id="IPR000823">
    <property type="entry name" value="Peroxidase_pln"/>
</dbReference>
<dbReference type="Proteomes" id="UP001634007">
    <property type="component" value="Unassembled WGS sequence"/>
</dbReference>
<comment type="cofactor">
    <cofactor evidence="9">
        <name>Ca(2+)</name>
        <dbReference type="ChEBI" id="CHEBI:29108"/>
    </cofactor>
    <text evidence="9">Binds 2 calcium ions per subunit.</text>
</comment>
<dbReference type="InterPro" id="IPR010255">
    <property type="entry name" value="Haem_peroxidase_sf"/>
</dbReference>
<evidence type="ECO:0000256" key="5">
    <source>
        <dbReference type="ARBA" id="ARBA00022617"/>
    </source>
</evidence>
<feature type="disulfide bond" evidence="10">
    <location>
        <begin position="86"/>
        <end position="120"/>
    </location>
</feature>
<evidence type="ECO:0000256" key="4">
    <source>
        <dbReference type="ARBA" id="ARBA00022559"/>
    </source>
</evidence>
<comment type="caution">
    <text evidence="13">The sequence shown here is derived from an EMBL/GenBank/DDBJ whole genome shotgun (WGS) entry which is preliminary data.</text>
</comment>
<evidence type="ECO:0000256" key="9">
    <source>
        <dbReference type="PIRSR" id="PIRSR600823-3"/>
    </source>
</evidence>
<evidence type="ECO:0000313" key="13">
    <source>
        <dbReference type="EMBL" id="KAL3727470.1"/>
    </source>
</evidence>